<dbReference type="InterPro" id="IPR042635">
    <property type="entry name" value="MEGF10/SREC1/2-like"/>
</dbReference>
<keyword evidence="4" id="KW-0812">Transmembrane</keyword>
<sequence length="1005" mass="115218">MASSNYSQIIDGNDNNSSKEACREWLKIKNILCLLFCIIVFVGFPLMSTAYMGKLADGKSPTIFDETARNADILIMITYIFTIFGIGIIMACFAGKHGKPDTTERSPLLLENNRPNRTEDLEQTNEGDSLDAVTENGSDNSNKYIKICIAFIFILGCGDALFNLTRFGDQLIWVGRISSQVHSDFNPFSIINGQFYLSKICFMTFDNATVTYDPLYPNASILLCPSSCYTIRYLTNQDEYPIFGNETYSGNSLVCKSAMHDGRIAPWNEENSRILIQNISRQSSIFESTLRNGILSAKSTSSSYNSYRFVNNRINEMSIIDIAIEHRGYLYRQDKESSITCRSQNDLYSIEPINIDNGWKHWIENRLKYFTFPSNMTRDEALTFCSNNNGTLIYWFNKTEQDILQNTILTTIHQLFRYQRNAARNDTLSFFIGLKRINNIQQWESNVINLNEERLEINVNEVNNNDDYCTIIQSSTGNPQSYRIYSHQCYDQNIRAYPLCRIIPSLIDKQSDFIYRLESDSQSGNLTGVIDFCSELGGYPIYANNAYEWQLIQEIMLKDENFNSNYVYTGLISQSKQVNNAYWMPKNISYNSSLNYIWFASSRGSDRIGYHLSKANDESYYGLYDINPYSNLNYLRFCRKNDIKILIKQSSTCQYKDCRSKCLNITLPSQTDDGRFGFYGCFPKNSLASIVYTQSFPIDGDFIRPILPMEYSVALRRSSNQSLIFNFSQVDKDLRYDCYQYINLDKSSRLDDTIRLNCDSSNTNNKTITGIRIKRDFNGLLSIGLRERRLSAHHTRFIDYQDSGSRCRYQGIYHPYINQCICAPGFYGNECQYSCPSGYYGQNCDYHCSGDDDYCQGLLICLSDPYGCSCYSGWYGTNCNISCPSDRYGPDCSYRCSCPSCNRFTGLCNCLGTECYQGIYSRSEIESRCSSSSPNLALLISVPIVSVVLIGGIIAGLLFWRKRRSTDEENLFQHSGVRFSSDSYRSSIEQNQFQRDYNNILSERL</sequence>
<comment type="caution">
    <text evidence="6">The sequence shown here is derived from an EMBL/GenBank/DDBJ whole genome shotgun (WGS) entry which is preliminary data.</text>
</comment>
<dbReference type="InterPro" id="IPR036609">
    <property type="entry name" value="LCCL_sf"/>
</dbReference>
<keyword evidence="4" id="KW-1133">Transmembrane helix</keyword>
<comment type="caution">
    <text evidence="2">Lacks conserved residue(s) required for the propagation of feature annotation.</text>
</comment>
<dbReference type="OrthoDB" id="4062651at2759"/>
<dbReference type="AlphaFoldDB" id="A0A814MM94"/>
<evidence type="ECO:0000259" key="5">
    <source>
        <dbReference type="PROSITE" id="PS50026"/>
    </source>
</evidence>
<name>A0A814MM94_9BILA</name>
<proteinExistence type="predicted"/>
<feature type="transmembrane region" description="Helical" evidence="4">
    <location>
        <begin position="936"/>
        <end position="960"/>
    </location>
</feature>
<dbReference type="PANTHER" id="PTHR24043">
    <property type="entry name" value="SCAVENGER RECEPTOR CLASS F"/>
    <property type="match status" value="1"/>
</dbReference>
<gene>
    <name evidence="6" type="ORF">RFH988_LOCUS18270</name>
</gene>
<keyword evidence="2" id="KW-1015">Disulfide bond</keyword>
<dbReference type="InterPro" id="IPR009030">
    <property type="entry name" value="Growth_fac_rcpt_cys_sf"/>
</dbReference>
<dbReference type="Gene3D" id="2.170.300.10">
    <property type="entry name" value="Tie2 ligand-binding domain superfamily"/>
    <property type="match status" value="1"/>
</dbReference>
<evidence type="ECO:0000256" key="2">
    <source>
        <dbReference type="PROSITE-ProRule" id="PRU00076"/>
    </source>
</evidence>
<dbReference type="InterPro" id="IPR001304">
    <property type="entry name" value="C-type_lectin-like"/>
</dbReference>
<dbReference type="InterPro" id="IPR004043">
    <property type="entry name" value="LCCL"/>
</dbReference>
<dbReference type="SUPFAM" id="SSF57184">
    <property type="entry name" value="Growth factor receptor domain"/>
    <property type="match status" value="1"/>
</dbReference>
<dbReference type="GO" id="GO:0030169">
    <property type="term" value="F:low-density lipoprotein particle binding"/>
    <property type="evidence" value="ECO:0007669"/>
    <property type="project" value="TreeGrafter"/>
</dbReference>
<accession>A0A814MM94</accession>
<dbReference type="Pfam" id="PF00059">
    <property type="entry name" value="Lectin_C"/>
    <property type="match status" value="1"/>
</dbReference>
<evidence type="ECO:0000256" key="1">
    <source>
        <dbReference type="ARBA" id="ARBA00022536"/>
    </source>
</evidence>
<dbReference type="Gene3D" id="3.10.100.10">
    <property type="entry name" value="Mannose-Binding Protein A, subunit A"/>
    <property type="match status" value="1"/>
</dbReference>
<reference evidence="6" key="1">
    <citation type="submission" date="2021-02" db="EMBL/GenBank/DDBJ databases">
        <authorList>
            <person name="Nowell W R."/>
        </authorList>
    </citation>
    <scope>NUCLEOTIDE SEQUENCE</scope>
</reference>
<dbReference type="InterPro" id="IPR016186">
    <property type="entry name" value="C-type_lectin-like/link_sf"/>
</dbReference>
<evidence type="ECO:0000256" key="3">
    <source>
        <dbReference type="SAM" id="MobiDB-lite"/>
    </source>
</evidence>
<feature type="region of interest" description="Disordered" evidence="3">
    <location>
        <begin position="99"/>
        <end position="134"/>
    </location>
</feature>
<organism evidence="6 7">
    <name type="scientific">Rotaria sordida</name>
    <dbReference type="NCBI Taxonomy" id="392033"/>
    <lineage>
        <taxon>Eukaryota</taxon>
        <taxon>Metazoa</taxon>
        <taxon>Spiralia</taxon>
        <taxon>Gnathifera</taxon>
        <taxon>Rotifera</taxon>
        <taxon>Eurotatoria</taxon>
        <taxon>Bdelloidea</taxon>
        <taxon>Philodinida</taxon>
        <taxon>Philodinidae</taxon>
        <taxon>Rotaria</taxon>
    </lineage>
</organism>
<evidence type="ECO:0000313" key="7">
    <source>
        <dbReference type="Proteomes" id="UP000663882"/>
    </source>
</evidence>
<dbReference type="GO" id="GO:0016322">
    <property type="term" value="P:neuron remodeling"/>
    <property type="evidence" value="ECO:0007669"/>
    <property type="project" value="TreeGrafter"/>
</dbReference>
<feature type="transmembrane region" description="Helical" evidence="4">
    <location>
        <begin position="144"/>
        <end position="162"/>
    </location>
</feature>
<dbReference type="PROSITE" id="PS50026">
    <property type="entry name" value="EGF_3"/>
    <property type="match status" value="1"/>
</dbReference>
<evidence type="ECO:0000313" key="6">
    <source>
        <dbReference type="EMBL" id="CAF1080596.1"/>
    </source>
</evidence>
<dbReference type="InterPro" id="IPR000742">
    <property type="entry name" value="EGF"/>
</dbReference>
<dbReference type="Proteomes" id="UP000663882">
    <property type="component" value="Unassembled WGS sequence"/>
</dbReference>
<dbReference type="PANTHER" id="PTHR24043:SF0">
    <property type="entry name" value="SCAVENGER RECEPTOR CLASS F MEMBER 1"/>
    <property type="match status" value="1"/>
</dbReference>
<dbReference type="InterPro" id="IPR016187">
    <property type="entry name" value="CTDL_fold"/>
</dbReference>
<keyword evidence="1 2" id="KW-0245">EGF-like domain</keyword>
<dbReference type="GO" id="GO:0010976">
    <property type="term" value="P:positive regulation of neuron projection development"/>
    <property type="evidence" value="ECO:0007669"/>
    <property type="project" value="TreeGrafter"/>
</dbReference>
<feature type="domain" description="EGF-like" evidence="5">
    <location>
        <begin position="799"/>
        <end position="832"/>
    </location>
</feature>
<dbReference type="GO" id="GO:0005044">
    <property type="term" value="F:scavenger receptor activity"/>
    <property type="evidence" value="ECO:0007669"/>
    <property type="project" value="InterPro"/>
</dbReference>
<evidence type="ECO:0000256" key="4">
    <source>
        <dbReference type="SAM" id="Phobius"/>
    </source>
</evidence>
<protein>
    <recommendedName>
        <fullName evidence="5">EGF-like domain-containing protein</fullName>
    </recommendedName>
</protein>
<dbReference type="Pfam" id="PF03815">
    <property type="entry name" value="LCCL"/>
    <property type="match status" value="1"/>
</dbReference>
<dbReference type="GO" id="GO:0016358">
    <property type="term" value="P:dendrite development"/>
    <property type="evidence" value="ECO:0007669"/>
    <property type="project" value="TreeGrafter"/>
</dbReference>
<dbReference type="GO" id="GO:0007157">
    <property type="term" value="P:heterophilic cell-cell adhesion via plasma membrane cell adhesion molecules"/>
    <property type="evidence" value="ECO:0007669"/>
    <property type="project" value="TreeGrafter"/>
</dbReference>
<feature type="transmembrane region" description="Helical" evidence="4">
    <location>
        <begin position="31"/>
        <end position="53"/>
    </location>
</feature>
<dbReference type="Gene3D" id="2.170.130.20">
    <property type="entry name" value="LCCL-like domain"/>
    <property type="match status" value="1"/>
</dbReference>
<dbReference type="EMBL" id="CAJNOO010001019">
    <property type="protein sequence ID" value="CAF1080596.1"/>
    <property type="molecule type" value="Genomic_DNA"/>
</dbReference>
<feature type="disulfide bond" evidence="2">
    <location>
        <begin position="822"/>
        <end position="831"/>
    </location>
</feature>
<feature type="transmembrane region" description="Helical" evidence="4">
    <location>
        <begin position="73"/>
        <end position="95"/>
    </location>
</feature>
<dbReference type="SUPFAM" id="SSF56436">
    <property type="entry name" value="C-type lectin-like"/>
    <property type="match status" value="1"/>
</dbReference>
<dbReference type="SUPFAM" id="SSF69848">
    <property type="entry name" value="LCCL domain"/>
    <property type="match status" value="1"/>
</dbReference>
<keyword evidence="4" id="KW-0472">Membrane</keyword>
<dbReference type="PROSITE" id="PS00022">
    <property type="entry name" value="EGF_1"/>
    <property type="match status" value="2"/>
</dbReference>
<dbReference type="GO" id="GO:0016020">
    <property type="term" value="C:membrane"/>
    <property type="evidence" value="ECO:0007669"/>
    <property type="project" value="TreeGrafter"/>
</dbReference>
<dbReference type="CDD" id="cd00037">
    <property type="entry name" value="CLECT"/>
    <property type="match status" value="1"/>
</dbReference>